<evidence type="ECO:0000256" key="2">
    <source>
        <dbReference type="ARBA" id="ARBA00006375"/>
    </source>
</evidence>
<dbReference type="GO" id="GO:0005313">
    <property type="term" value="F:L-glutamate transmembrane transporter activity"/>
    <property type="evidence" value="ECO:0007669"/>
    <property type="project" value="TreeGrafter"/>
</dbReference>
<dbReference type="GO" id="GO:0015183">
    <property type="term" value="F:L-aspartate transmembrane transporter activity"/>
    <property type="evidence" value="ECO:0007669"/>
    <property type="project" value="TreeGrafter"/>
</dbReference>
<evidence type="ECO:0000256" key="3">
    <source>
        <dbReference type="ARBA" id="ARBA00022448"/>
    </source>
</evidence>
<feature type="repeat" description="Solcar" evidence="13">
    <location>
        <begin position="333"/>
        <end position="419"/>
    </location>
</feature>
<dbReference type="InterPro" id="IPR051028">
    <property type="entry name" value="Mito_Solute_Carrier"/>
</dbReference>
<evidence type="ECO:0000256" key="11">
    <source>
        <dbReference type="ARBA" id="ARBA00073787"/>
    </source>
</evidence>
<comment type="similarity">
    <text evidence="2">Belongs to the mitochondrial carrier (TC 2.A.29) family.</text>
</comment>
<keyword evidence="5" id="KW-0677">Repeat</keyword>
<evidence type="ECO:0000313" key="14">
    <source>
        <dbReference type="EMBL" id="KAG7662771.1"/>
    </source>
</evidence>
<name>A0A8J5QLH6_9ASCO</name>
<keyword evidence="15" id="KW-1185">Reference proteome</keyword>
<organism evidence="14 15">
    <name type="scientific">[Candida] subhashii</name>
    <dbReference type="NCBI Taxonomy" id="561895"/>
    <lineage>
        <taxon>Eukaryota</taxon>
        <taxon>Fungi</taxon>
        <taxon>Dikarya</taxon>
        <taxon>Ascomycota</taxon>
        <taxon>Saccharomycotina</taxon>
        <taxon>Pichiomycetes</taxon>
        <taxon>Debaryomycetaceae</taxon>
        <taxon>Spathaspora</taxon>
    </lineage>
</organism>
<dbReference type="AlphaFoldDB" id="A0A8J5QLH6"/>
<comment type="caution">
    <text evidence="14">The sequence shown here is derived from an EMBL/GenBank/DDBJ whole genome shotgun (WGS) entry which is preliminary data.</text>
</comment>
<dbReference type="Pfam" id="PF00153">
    <property type="entry name" value="Mito_carr"/>
    <property type="match status" value="3"/>
</dbReference>
<gene>
    <name evidence="14" type="ORF">J8A68_003694</name>
</gene>
<keyword evidence="6" id="KW-0999">Mitochondrion inner membrane</keyword>
<feature type="repeat" description="Solcar" evidence="13">
    <location>
        <begin position="427"/>
        <end position="518"/>
    </location>
</feature>
<evidence type="ECO:0000256" key="13">
    <source>
        <dbReference type="PROSITE-ProRule" id="PRU00282"/>
    </source>
</evidence>
<keyword evidence="7" id="KW-1133">Transmembrane helix</keyword>
<dbReference type="PANTHER" id="PTHR45678:SF9">
    <property type="entry name" value="CALCIUM-BINDING MITOCHONDRIAL CARRIER PROTEIN ARALAR1"/>
    <property type="match status" value="1"/>
</dbReference>
<keyword evidence="9 13" id="KW-0472">Membrane</keyword>
<dbReference type="FunFam" id="1.50.40.10:FF:000004">
    <property type="entry name" value="Calcium-binding mitochondrial carrier protein Aralar1"/>
    <property type="match status" value="1"/>
</dbReference>
<dbReference type="OrthoDB" id="2161at2759"/>
<protein>
    <recommendedName>
        <fullName evidence="11">Mitochondrial aspartate-glutamate transporter AGC1</fullName>
    </recommendedName>
    <alternativeName>
        <fullName evidence="12">Aspartate-glutamate carrier 1</fullName>
    </alternativeName>
</protein>
<evidence type="ECO:0000313" key="15">
    <source>
        <dbReference type="Proteomes" id="UP000694255"/>
    </source>
</evidence>
<comment type="function">
    <text evidence="10">Calcium-dependent mitochondrial aspartate and glutamate carrier. Transport of glutamate in mitochondria is required for mitochondrial transamination reactions and ornithine synthesis. Plays also a role in malate-aspartate NADH shuttle, which is critical for growth on acetate and fatty acids.</text>
</comment>
<dbReference type="PROSITE" id="PS50920">
    <property type="entry name" value="SOLCAR"/>
    <property type="match status" value="3"/>
</dbReference>
<dbReference type="EMBL" id="JAGSYN010000162">
    <property type="protein sequence ID" value="KAG7662771.1"/>
    <property type="molecule type" value="Genomic_DNA"/>
</dbReference>
<evidence type="ECO:0000256" key="6">
    <source>
        <dbReference type="ARBA" id="ARBA00022792"/>
    </source>
</evidence>
<comment type="subcellular location">
    <subcellularLocation>
        <location evidence="1">Mitochondrion inner membrane</location>
        <topology evidence="1">Multi-pass membrane protein</topology>
    </subcellularLocation>
</comment>
<dbReference type="PANTHER" id="PTHR45678">
    <property type="entry name" value="MITOCHONDRIAL 2-OXODICARBOXYLATE CARRIER 1-RELATED"/>
    <property type="match status" value="1"/>
</dbReference>
<accession>A0A8J5QLH6</accession>
<dbReference type="GO" id="GO:0043490">
    <property type="term" value="P:malate-aspartate shuttle"/>
    <property type="evidence" value="ECO:0007669"/>
    <property type="project" value="TreeGrafter"/>
</dbReference>
<keyword evidence="8" id="KW-0496">Mitochondrion</keyword>
<dbReference type="Proteomes" id="UP000694255">
    <property type="component" value="Unassembled WGS sequence"/>
</dbReference>
<evidence type="ECO:0000256" key="5">
    <source>
        <dbReference type="ARBA" id="ARBA00022737"/>
    </source>
</evidence>
<evidence type="ECO:0000256" key="4">
    <source>
        <dbReference type="ARBA" id="ARBA00022692"/>
    </source>
</evidence>
<feature type="repeat" description="Solcar" evidence="13">
    <location>
        <begin position="533"/>
        <end position="620"/>
    </location>
</feature>
<evidence type="ECO:0000256" key="8">
    <source>
        <dbReference type="ARBA" id="ARBA00023128"/>
    </source>
</evidence>
<evidence type="ECO:0000256" key="9">
    <source>
        <dbReference type="ARBA" id="ARBA00023136"/>
    </source>
</evidence>
<dbReference type="GO" id="GO:0005743">
    <property type="term" value="C:mitochondrial inner membrane"/>
    <property type="evidence" value="ECO:0007669"/>
    <property type="project" value="UniProtKB-SubCell"/>
</dbReference>
<keyword evidence="3" id="KW-0813">Transport</keyword>
<dbReference type="InterPro" id="IPR018108">
    <property type="entry name" value="MCP_transmembrane"/>
</dbReference>
<evidence type="ECO:0000256" key="10">
    <source>
        <dbReference type="ARBA" id="ARBA00059916"/>
    </source>
</evidence>
<dbReference type="GeneID" id="73470494"/>
<sequence length="719" mass="80430">MSTELKAKEIFNQFASVSTNQEKILTLPDFVNILSPFQTDIPKQAFSLLYLIADTSKKGYINETDWVKFIDTLTSPDGDYKVLYQFLTSSPNVKHELQYSDCVEALNSLNSSIDPAYQQKLGKLNWSFLPKLFEPNGAIEFGHFSTLVSFLPLTKLIGNFELVSSKRNTISGQQMINLLNSNLSHKISNKLRNSLTHVTEFFGDKKEFSLADLLFVYDTLKKVDLINEVIVNTPPTTKDKDDIIINKKDLYAHLTDPLLRSANFRHVSSLELDLLFYLMNRKSDDSVPRKDLIAFLNPNVDNNLATLPAIYEHPSSRHRSGEHSDNFSLWPIYDSIYSFFLGSIAGCIGATAVYPIDLVKTRMQAQKHNSLYANSFDCFKKILKAEGFRGLYSGLGAQLVGVAPEKAIKLTVNDLVRKIGTDDDGKITMGWEITAGMTAGGCQVIFTNPLEIVKIRLQMQGNVKPVGPGEIPLKHLGGAEIVRQLGLRGLYKGASACLLRDMPFSAIYFPVYANLKKHLFGFDPSDSTKKQRLSTWQLLVSGALAGAPAAFFTTPADVIKTRLQVAGKKTEVYKGIFDCGAAILRQEGPGAFFKGSIARVFRSSPQFGFTLASYELLQKSFPLTPPLTRESNFRAVSGYPGVYNLTNDQVYNSQGKNDRLIIMHKSEFSPDTPKIDNPLVKLPAEYCYKSQDAIKLLLDIDHKFSNFNYNSYLNYIQKK</sequence>
<keyword evidence="4 13" id="KW-0812">Transmembrane</keyword>
<dbReference type="RefSeq" id="XP_049263004.1">
    <property type="nucleotide sequence ID" value="XM_049407574.1"/>
</dbReference>
<evidence type="ECO:0000256" key="1">
    <source>
        <dbReference type="ARBA" id="ARBA00004448"/>
    </source>
</evidence>
<reference evidence="14 15" key="1">
    <citation type="journal article" date="2021" name="DNA Res.">
        <title>Genome analysis of Candida subhashii reveals its hybrid nature and dual mitochondrial genome conformations.</title>
        <authorList>
            <person name="Mixao V."/>
            <person name="Hegedusova E."/>
            <person name="Saus E."/>
            <person name="Pryszcz L.P."/>
            <person name="Cillingova A."/>
            <person name="Nosek J."/>
            <person name="Gabaldon T."/>
        </authorList>
    </citation>
    <scope>NUCLEOTIDE SEQUENCE [LARGE SCALE GENOMIC DNA]</scope>
    <source>
        <strain evidence="14 15">CBS 10753</strain>
    </source>
</reference>
<proteinExistence type="inferred from homology"/>
<evidence type="ECO:0000256" key="12">
    <source>
        <dbReference type="ARBA" id="ARBA00082232"/>
    </source>
</evidence>
<evidence type="ECO:0000256" key="7">
    <source>
        <dbReference type="ARBA" id="ARBA00022989"/>
    </source>
</evidence>